<accession>A0A1W6P3Q0</accession>
<dbReference type="InterPro" id="IPR017871">
    <property type="entry name" value="ABC_transporter-like_CS"/>
</dbReference>
<dbReference type="GO" id="GO:0005524">
    <property type="term" value="F:ATP binding"/>
    <property type="evidence" value="ECO:0007669"/>
    <property type="project" value="UniProtKB-KW"/>
</dbReference>
<dbReference type="RefSeq" id="WP_085787571.1">
    <property type="nucleotide sequence ID" value="NZ_CP019938.1"/>
</dbReference>
<dbReference type="Proteomes" id="UP000242447">
    <property type="component" value="Plasmid unnamed1"/>
</dbReference>
<dbReference type="SMART" id="SM00382">
    <property type="entry name" value="AAA"/>
    <property type="match status" value="1"/>
</dbReference>
<protein>
    <submittedName>
        <fullName evidence="5">ABC transporter, ATP-binding protein, putative</fullName>
    </submittedName>
</protein>
<evidence type="ECO:0000256" key="2">
    <source>
        <dbReference type="ARBA" id="ARBA00022741"/>
    </source>
</evidence>
<dbReference type="InterPro" id="IPR051120">
    <property type="entry name" value="ABC_AA/LPS_Transport"/>
</dbReference>
<evidence type="ECO:0000313" key="6">
    <source>
        <dbReference type="Proteomes" id="UP000242447"/>
    </source>
</evidence>
<dbReference type="InterPro" id="IPR003593">
    <property type="entry name" value="AAA+_ATPase"/>
</dbReference>
<dbReference type="Pfam" id="PF00005">
    <property type="entry name" value="ABC_tran"/>
    <property type="match status" value="1"/>
</dbReference>
<dbReference type="GO" id="GO:0005886">
    <property type="term" value="C:plasma membrane"/>
    <property type="evidence" value="ECO:0007669"/>
    <property type="project" value="TreeGrafter"/>
</dbReference>
<evidence type="ECO:0000313" key="5">
    <source>
        <dbReference type="EMBL" id="ARO16011.1"/>
    </source>
</evidence>
<dbReference type="InterPro" id="IPR027417">
    <property type="entry name" value="P-loop_NTPase"/>
</dbReference>
<keyword evidence="5" id="KW-0614">Plasmid</keyword>
<keyword evidence="6" id="KW-1185">Reference proteome</keyword>
<feature type="domain" description="ABC transporter" evidence="4">
    <location>
        <begin position="4"/>
        <end position="251"/>
    </location>
</feature>
<dbReference type="KEGG" id="kro:BVG79_p1000209"/>
<dbReference type="Gene3D" id="3.40.50.300">
    <property type="entry name" value="P-loop containing nucleotide triphosphate hydrolases"/>
    <property type="match status" value="1"/>
</dbReference>
<dbReference type="AlphaFoldDB" id="A0A1W6P3Q0"/>
<organism evidence="5 6">
    <name type="scientific">Ketogulonicigenium robustum</name>
    <dbReference type="NCBI Taxonomy" id="92947"/>
    <lineage>
        <taxon>Bacteria</taxon>
        <taxon>Pseudomonadati</taxon>
        <taxon>Pseudomonadota</taxon>
        <taxon>Alphaproteobacteria</taxon>
        <taxon>Rhodobacterales</taxon>
        <taxon>Roseobacteraceae</taxon>
        <taxon>Ketogulonicigenium</taxon>
    </lineage>
</organism>
<evidence type="ECO:0000256" key="1">
    <source>
        <dbReference type="ARBA" id="ARBA00022448"/>
    </source>
</evidence>
<dbReference type="PANTHER" id="PTHR45772">
    <property type="entry name" value="CONSERVED COMPONENT OF ABC TRANSPORTER FOR NATURAL AMINO ACIDS-RELATED"/>
    <property type="match status" value="1"/>
</dbReference>
<evidence type="ECO:0000259" key="4">
    <source>
        <dbReference type="PROSITE" id="PS50893"/>
    </source>
</evidence>
<dbReference type="CDD" id="cd03219">
    <property type="entry name" value="ABC_Mj1267_LivG_branched"/>
    <property type="match status" value="1"/>
</dbReference>
<dbReference type="GO" id="GO:0016887">
    <property type="term" value="F:ATP hydrolysis activity"/>
    <property type="evidence" value="ECO:0007669"/>
    <property type="project" value="InterPro"/>
</dbReference>
<dbReference type="PROSITE" id="PS50893">
    <property type="entry name" value="ABC_TRANSPORTER_2"/>
    <property type="match status" value="1"/>
</dbReference>
<geneLocation type="plasmid" evidence="5">
    <name>unnamed1</name>
</geneLocation>
<dbReference type="OrthoDB" id="9806149at2"/>
<keyword evidence="1" id="KW-0813">Transport</keyword>
<dbReference type="EMBL" id="CP019938">
    <property type="protein sequence ID" value="ARO16011.1"/>
    <property type="molecule type" value="Genomic_DNA"/>
</dbReference>
<proteinExistence type="predicted"/>
<dbReference type="PANTHER" id="PTHR45772:SF9">
    <property type="entry name" value="CONSERVED COMPONENT OF ABC TRANSPORTER FOR NATURAL AMINO ACIDS"/>
    <property type="match status" value="1"/>
</dbReference>
<keyword evidence="2" id="KW-0547">Nucleotide-binding</keyword>
<keyword evidence="3 5" id="KW-0067">ATP-binding</keyword>
<dbReference type="SUPFAM" id="SSF52540">
    <property type="entry name" value="P-loop containing nucleoside triphosphate hydrolases"/>
    <property type="match status" value="1"/>
</dbReference>
<dbReference type="InterPro" id="IPR003439">
    <property type="entry name" value="ABC_transporter-like_ATP-bd"/>
</dbReference>
<evidence type="ECO:0000256" key="3">
    <source>
        <dbReference type="ARBA" id="ARBA00022840"/>
    </source>
</evidence>
<dbReference type="PROSITE" id="PS00211">
    <property type="entry name" value="ABC_TRANSPORTER_1"/>
    <property type="match status" value="1"/>
</dbReference>
<reference evidence="5 6" key="1">
    <citation type="submission" date="2017-02" db="EMBL/GenBank/DDBJ databases">
        <title>Ketogulonicigenium robustum SPU B003 Genome sequencing and assembly.</title>
        <authorList>
            <person name="Li Y."/>
            <person name="Liu L."/>
            <person name="Wang C."/>
            <person name="Zhang M."/>
            <person name="Zhang T."/>
            <person name="Zhang Y."/>
        </authorList>
    </citation>
    <scope>NUCLEOTIDE SEQUENCE [LARGE SCALE GENOMIC DNA]</scope>
    <source>
        <strain evidence="5 6">SPU_B003</strain>
        <plasmid evidence="5 6">unnamed1</plasmid>
    </source>
</reference>
<name>A0A1W6P3Q0_9RHOB</name>
<gene>
    <name evidence="5" type="ORF">BVG79_p1000209</name>
</gene>
<sequence length="256" mass="27674">MSLLEVRDLRHAFYRVPVLNGVDFSVEAHEFAGLVGPNGAGKSTLYNAISGLFIPDAGTVTFDGHDITRMTPHERVALGLVRTFQMARGFPKLTVFQNLMLYAQDNLGEGLLASLFGSRTGKQAEEAAAAEALAIAHRLRLDHVIDNPLTALSGGQKKLVEIGRALMARPKMILLDEPMAGVNPTLTQQIADHLRGLNADGITICLIEHDMPLIGQLCNPVTVLAEGRTLMKGTFDAVISNLDVQEAYLGARKEHA</sequence>